<dbReference type="CDD" id="cd06558">
    <property type="entry name" value="crotonase-like"/>
    <property type="match status" value="1"/>
</dbReference>
<evidence type="ECO:0000256" key="4">
    <source>
        <dbReference type="ARBA" id="ARBA00023098"/>
    </source>
</evidence>
<keyword evidence="9" id="KW-1185">Reference proteome</keyword>
<dbReference type="Proteomes" id="UP001233999">
    <property type="component" value="Unassembled WGS sequence"/>
</dbReference>
<evidence type="ECO:0000256" key="2">
    <source>
        <dbReference type="ARBA" id="ARBA00022832"/>
    </source>
</evidence>
<keyword evidence="3" id="KW-0809">Transit peptide</keyword>
<dbReference type="SUPFAM" id="SSF52096">
    <property type="entry name" value="ClpP/crotonase"/>
    <property type="match status" value="1"/>
</dbReference>
<keyword evidence="2" id="KW-0276">Fatty acid metabolism</keyword>
<evidence type="ECO:0000256" key="1">
    <source>
        <dbReference type="ARBA" id="ARBA00004173"/>
    </source>
</evidence>
<dbReference type="GO" id="GO:0016836">
    <property type="term" value="F:hydro-lyase activity"/>
    <property type="evidence" value="ECO:0007669"/>
    <property type="project" value="TreeGrafter"/>
</dbReference>
<dbReference type="Pfam" id="PF00378">
    <property type="entry name" value="ECH_1"/>
    <property type="match status" value="1"/>
</dbReference>
<evidence type="ECO:0000256" key="7">
    <source>
        <dbReference type="ARBA" id="ARBA00040545"/>
    </source>
</evidence>
<dbReference type="InterPro" id="IPR052377">
    <property type="entry name" value="Mitochondrial_ECH-domain"/>
</dbReference>
<dbReference type="Gene3D" id="3.90.226.10">
    <property type="entry name" value="2-enoyl-CoA Hydratase, Chain A, domain 1"/>
    <property type="match status" value="1"/>
</dbReference>
<dbReference type="PANTHER" id="PTHR43602">
    <property type="match status" value="1"/>
</dbReference>
<comment type="subcellular location">
    <subcellularLocation>
        <location evidence="1">Mitochondrion</location>
    </subcellularLocation>
</comment>
<organism evidence="8 9">
    <name type="scientific">Diploptera punctata</name>
    <name type="common">Pacific beetle cockroach</name>
    <dbReference type="NCBI Taxonomy" id="6984"/>
    <lineage>
        <taxon>Eukaryota</taxon>
        <taxon>Metazoa</taxon>
        <taxon>Ecdysozoa</taxon>
        <taxon>Arthropoda</taxon>
        <taxon>Hexapoda</taxon>
        <taxon>Insecta</taxon>
        <taxon>Pterygota</taxon>
        <taxon>Neoptera</taxon>
        <taxon>Polyneoptera</taxon>
        <taxon>Dictyoptera</taxon>
        <taxon>Blattodea</taxon>
        <taxon>Blaberoidea</taxon>
        <taxon>Blaberidae</taxon>
        <taxon>Diplopterinae</taxon>
        <taxon>Diploptera</taxon>
    </lineage>
</organism>
<evidence type="ECO:0000313" key="8">
    <source>
        <dbReference type="EMBL" id="KAJ9594618.1"/>
    </source>
</evidence>
<dbReference type="GO" id="GO:0005739">
    <property type="term" value="C:mitochondrion"/>
    <property type="evidence" value="ECO:0007669"/>
    <property type="project" value="UniProtKB-SubCell"/>
</dbReference>
<dbReference type="PANTHER" id="PTHR43602:SF1">
    <property type="entry name" value="ENOYL-COA HYDRATASE DOMAIN-CONTAINING PROTEIN 3, MITOCHONDRIAL"/>
    <property type="match status" value="1"/>
</dbReference>
<reference evidence="8" key="2">
    <citation type="submission" date="2023-05" db="EMBL/GenBank/DDBJ databases">
        <authorList>
            <person name="Fouks B."/>
        </authorList>
    </citation>
    <scope>NUCLEOTIDE SEQUENCE</scope>
    <source>
        <strain evidence="8">Stay&amp;Tobe</strain>
        <tissue evidence="8">Testes</tissue>
    </source>
</reference>
<keyword evidence="4" id="KW-0443">Lipid metabolism</keyword>
<dbReference type="InterPro" id="IPR001753">
    <property type="entry name" value="Enoyl-CoA_hydra/iso"/>
</dbReference>
<name>A0AAD8A8Z6_DIPPU</name>
<comment type="caution">
    <text evidence="8">The sequence shown here is derived from an EMBL/GenBank/DDBJ whole genome shotgun (WGS) entry which is preliminary data.</text>
</comment>
<evidence type="ECO:0000256" key="5">
    <source>
        <dbReference type="ARBA" id="ARBA00023128"/>
    </source>
</evidence>
<feature type="non-terminal residue" evidence="8">
    <location>
        <position position="1"/>
    </location>
</feature>
<dbReference type="EMBL" id="JASPKZ010002835">
    <property type="protein sequence ID" value="KAJ9594618.1"/>
    <property type="molecule type" value="Genomic_DNA"/>
</dbReference>
<dbReference type="Gene3D" id="1.10.12.10">
    <property type="entry name" value="Lyase 2-enoyl-coa Hydratase, Chain A, domain 2"/>
    <property type="match status" value="1"/>
</dbReference>
<dbReference type="AlphaFoldDB" id="A0AAD8A8Z6"/>
<gene>
    <name evidence="8" type="ORF">L9F63_027398</name>
</gene>
<protein>
    <recommendedName>
        <fullName evidence="7">Enoyl-CoA hydratase domain-containing protein 3, mitochondrial</fullName>
    </recommendedName>
</protein>
<dbReference type="InterPro" id="IPR029045">
    <property type="entry name" value="ClpP/crotonase-like_dom_sf"/>
</dbReference>
<reference evidence="8" key="1">
    <citation type="journal article" date="2023" name="IScience">
        <title>Live-bearing cockroach genome reveals convergent evolutionary mechanisms linked to viviparity in insects and beyond.</title>
        <authorList>
            <person name="Fouks B."/>
            <person name="Harrison M.C."/>
            <person name="Mikhailova A.A."/>
            <person name="Marchal E."/>
            <person name="English S."/>
            <person name="Carruthers M."/>
            <person name="Jennings E.C."/>
            <person name="Chiamaka E.L."/>
            <person name="Frigard R.A."/>
            <person name="Pippel M."/>
            <person name="Attardo G.M."/>
            <person name="Benoit J.B."/>
            <person name="Bornberg-Bauer E."/>
            <person name="Tobe S.S."/>
        </authorList>
    </citation>
    <scope>NUCLEOTIDE SEQUENCE</scope>
    <source>
        <strain evidence="8">Stay&amp;Tobe</strain>
    </source>
</reference>
<accession>A0AAD8A8Z6</accession>
<comment type="function">
    <text evidence="6">May play a role in fatty acid biosynthesis and insulin sensitivity.</text>
</comment>
<evidence type="ECO:0000313" key="9">
    <source>
        <dbReference type="Proteomes" id="UP001233999"/>
    </source>
</evidence>
<evidence type="ECO:0000256" key="3">
    <source>
        <dbReference type="ARBA" id="ARBA00022946"/>
    </source>
</evidence>
<sequence length="309" mass="33888">MKICTMSNPTRMSVAVCKHMFMLKPLAPLFHRAPFANVSRIRGTPPKRNFTHSHTSCVLAEPLTKTIQLDGVRKIVMCNQKTRNALSLQMMEDLISNITFNQDDPGLRCIVLYGEGKVFSAGHNLKELTTKDGVEYHNQVFATCTKLMLGIMQCPVPVIAVVQGLAAAAGCQLVATCDIAICTENSTFSTPGANFGIFCSTPGIAVCRAVPRKTAAQMLFTGIPLTASEALQAGLVSKVVSQENLDDEVQRILDAITNKSRSVLELGKKFLYEQMEMDIKTAYRMGQETMVKNLTLVDCQEGLRSFIES</sequence>
<evidence type="ECO:0000256" key="6">
    <source>
        <dbReference type="ARBA" id="ARBA00037410"/>
    </source>
</evidence>
<dbReference type="GO" id="GO:0006631">
    <property type="term" value="P:fatty acid metabolic process"/>
    <property type="evidence" value="ECO:0007669"/>
    <property type="project" value="UniProtKB-KW"/>
</dbReference>
<dbReference type="InterPro" id="IPR014748">
    <property type="entry name" value="Enoyl-CoA_hydra_C"/>
</dbReference>
<proteinExistence type="predicted"/>
<keyword evidence="5" id="KW-0496">Mitochondrion</keyword>